<name>A0A1F6A2M6_9BACT</name>
<keyword evidence="3 5" id="KW-0687">Ribonucleoprotein</keyword>
<reference evidence="8 9" key="1">
    <citation type="journal article" date="2016" name="Nat. Commun.">
        <title>Thousands of microbial genomes shed light on interconnected biogeochemical processes in an aquifer system.</title>
        <authorList>
            <person name="Anantharaman K."/>
            <person name="Brown C.T."/>
            <person name="Hug L.A."/>
            <person name="Sharon I."/>
            <person name="Castelle C.J."/>
            <person name="Probst A.J."/>
            <person name="Thomas B.C."/>
            <person name="Singh A."/>
            <person name="Wilkins M.J."/>
            <person name="Karaoz U."/>
            <person name="Brodie E.L."/>
            <person name="Williams K.H."/>
            <person name="Hubbard S.S."/>
            <person name="Banfield J.F."/>
        </authorList>
    </citation>
    <scope>NUCLEOTIDE SEQUENCE [LARGE SCALE GENOMIC DNA]</scope>
</reference>
<accession>A0A1F6A2M6</accession>
<dbReference type="Pfam" id="PF01196">
    <property type="entry name" value="Ribosomal_L17"/>
    <property type="match status" value="1"/>
</dbReference>
<dbReference type="PANTHER" id="PTHR14413">
    <property type="entry name" value="RIBOSOMAL PROTEIN L17"/>
    <property type="match status" value="1"/>
</dbReference>
<evidence type="ECO:0000313" key="8">
    <source>
        <dbReference type="EMBL" id="OGG18854.1"/>
    </source>
</evidence>
<sequence length="151" mass="16781">MKHRIRHNQLGRNTNQAKALYQGLATSVLSLGRIETTLAKAKAVLPLVDNIVNLAKKNDVNSRRLVIKSLGSDQLIDRIFNQISPAFGSRPSGYTRIIRLGQRLSDGAERAILELVEQVPVAPPNEKPKVVIEKPVVKKSPKRPKPLKKLK</sequence>
<dbReference type="Proteomes" id="UP000177871">
    <property type="component" value="Unassembled WGS sequence"/>
</dbReference>
<dbReference type="InterPro" id="IPR000456">
    <property type="entry name" value="Ribosomal_bL17"/>
</dbReference>
<evidence type="ECO:0000313" key="9">
    <source>
        <dbReference type="Proteomes" id="UP000177871"/>
    </source>
</evidence>
<feature type="region of interest" description="Disordered" evidence="7">
    <location>
        <begin position="130"/>
        <end position="151"/>
    </location>
</feature>
<evidence type="ECO:0000256" key="4">
    <source>
        <dbReference type="ARBA" id="ARBA00035494"/>
    </source>
</evidence>
<dbReference type="Gene3D" id="3.90.1030.10">
    <property type="entry name" value="Ribosomal protein L17"/>
    <property type="match status" value="1"/>
</dbReference>
<evidence type="ECO:0000256" key="5">
    <source>
        <dbReference type="RuleBase" id="RU000660"/>
    </source>
</evidence>
<organism evidence="8 9">
    <name type="scientific">Candidatus Gottesmanbacteria bacterium RIFCSPHIGHO2_01_FULL_47_48</name>
    <dbReference type="NCBI Taxonomy" id="1798381"/>
    <lineage>
        <taxon>Bacteria</taxon>
        <taxon>Candidatus Gottesmaniibacteriota</taxon>
    </lineage>
</organism>
<dbReference type="NCBIfam" id="TIGR00059">
    <property type="entry name" value="L17"/>
    <property type="match status" value="1"/>
</dbReference>
<dbReference type="SUPFAM" id="SSF64263">
    <property type="entry name" value="Prokaryotic ribosomal protein L17"/>
    <property type="match status" value="1"/>
</dbReference>
<evidence type="ECO:0000256" key="3">
    <source>
        <dbReference type="ARBA" id="ARBA00023274"/>
    </source>
</evidence>
<dbReference type="InterPro" id="IPR036373">
    <property type="entry name" value="Ribosomal_bL17_sf"/>
</dbReference>
<protein>
    <recommendedName>
        <fullName evidence="4 6">50S ribosomal protein L17</fullName>
    </recommendedName>
</protein>
<dbReference type="STRING" id="1798381.A2721_03260"/>
<evidence type="ECO:0000256" key="2">
    <source>
        <dbReference type="ARBA" id="ARBA00022980"/>
    </source>
</evidence>
<dbReference type="AlphaFoldDB" id="A0A1F6A2M6"/>
<dbReference type="PANTHER" id="PTHR14413:SF16">
    <property type="entry name" value="LARGE RIBOSOMAL SUBUNIT PROTEIN BL17M"/>
    <property type="match status" value="1"/>
</dbReference>
<evidence type="ECO:0000256" key="7">
    <source>
        <dbReference type="SAM" id="MobiDB-lite"/>
    </source>
</evidence>
<dbReference type="GO" id="GO:0003735">
    <property type="term" value="F:structural constituent of ribosome"/>
    <property type="evidence" value="ECO:0007669"/>
    <property type="project" value="InterPro"/>
</dbReference>
<proteinExistence type="inferred from homology"/>
<dbReference type="EMBL" id="MFJK01000013">
    <property type="protein sequence ID" value="OGG18854.1"/>
    <property type="molecule type" value="Genomic_DNA"/>
</dbReference>
<keyword evidence="2 5" id="KW-0689">Ribosomal protein</keyword>
<dbReference type="GO" id="GO:0006412">
    <property type="term" value="P:translation"/>
    <property type="evidence" value="ECO:0007669"/>
    <property type="project" value="InterPro"/>
</dbReference>
<evidence type="ECO:0000256" key="1">
    <source>
        <dbReference type="ARBA" id="ARBA00008777"/>
    </source>
</evidence>
<evidence type="ECO:0000256" key="6">
    <source>
        <dbReference type="RuleBase" id="RU000661"/>
    </source>
</evidence>
<feature type="compositionally biased region" description="Basic residues" evidence="7">
    <location>
        <begin position="137"/>
        <end position="151"/>
    </location>
</feature>
<comment type="similarity">
    <text evidence="1 5">Belongs to the bacterial ribosomal protein bL17 family.</text>
</comment>
<gene>
    <name evidence="8" type="ORF">A2721_03260</name>
</gene>
<comment type="caution">
    <text evidence="8">The sequence shown here is derived from an EMBL/GenBank/DDBJ whole genome shotgun (WGS) entry which is preliminary data.</text>
</comment>
<dbReference type="GO" id="GO:0022625">
    <property type="term" value="C:cytosolic large ribosomal subunit"/>
    <property type="evidence" value="ECO:0007669"/>
    <property type="project" value="TreeGrafter"/>
</dbReference>